<feature type="non-terminal residue" evidence="1">
    <location>
        <position position="1"/>
    </location>
</feature>
<evidence type="ECO:0000313" key="1">
    <source>
        <dbReference type="EMBL" id="CAG8482520.1"/>
    </source>
</evidence>
<protein>
    <submittedName>
        <fullName evidence="1">509_t:CDS:1</fullName>
    </submittedName>
</protein>
<evidence type="ECO:0000313" key="2">
    <source>
        <dbReference type="Proteomes" id="UP000789860"/>
    </source>
</evidence>
<sequence length="40" mass="4158">TDGPVSTMVGDNMGILGALSFLELKDSSAFGTIKNTIEKV</sequence>
<proteinExistence type="predicted"/>
<organism evidence="1 2">
    <name type="scientific">Scutellospora calospora</name>
    <dbReference type="NCBI Taxonomy" id="85575"/>
    <lineage>
        <taxon>Eukaryota</taxon>
        <taxon>Fungi</taxon>
        <taxon>Fungi incertae sedis</taxon>
        <taxon>Mucoromycota</taxon>
        <taxon>Glomeromycotina</taxon>
        <taxon>Glomeromycetes</taxon>
        <taxon>Diversisporales</taxon>
        <taxon>Gigasporaceae</taxon>
        <taxon>Scutellospora</taxon>
    </lineage>
</organism>
<name>A0ACA9KMD6_9GLOM</name>
<keyword evidence="2" id="KW-1185">Reference proteome</keyword>
<reference evidence="1" key="1">
    <citation type="submission" date="2021-06" db="EMBL/GenBank/DDBJ databases">
        <authorList>
            <person name="Kallberg Y."/>
            <person name="Tangrot J."/>
            <person name="Rosling A."/>
        </authorList>
    </citation>
    <scope>NUCLEOTIDE SEQUENCE</scope>
    <source>
        <strain evidence="1">AU212A</strain>
    </source>
</reference>
<gene>
    <name evidence="1" type="ORF">SCALOS_LOCUS2480</name>
</gene>
<dbReference type="EMBL" id="CAJVPM010002227">
    <property type="protein sequence ID" value="CAG8482520.1"/>
    <property type="molecule type" value="Genomic_DNA"/>
</dbReference>
<comment type="caution">
    <text evidence="1">The sequence shown here is derived from an EMBL/GenBank/DDBJ whole genome shotgun (WGS) entry which is preliminary data.</text>
</comment>
<accession>A0ACA9KMD6</accession>
<dbReference type="Proteomes" id="UP000789860">
    <property type="component" value="Unassembled WGS sequence"/>
</dbReference>